<dbReference type="Proteomes" id="UP000008311">
    <property type="component" value="Unassembled WGS sequence"/>
</dbReference>
<dbReference type="EMBL" id="EQ976080">
    <property type="protein sequence ID" value="EEF26961.1"/>
    <property type="molecule type" value="Genomic_DNA"/>
</dbReference>
<gene>
    <name evidence="1" type="ORF">RCOM_0156340</name>
</gene>
<sequence length="51" mass="5787">MFHAGRIGKKTGQHFLVQPQASRIALLAHDARVAHVFQRKIIREQVALGFH</sequence>
<dbReference type="AlphaFoldDB" id="B9TAZ9"/>
<name>B9TAZ9_RICCO</name>
<evidence type="ECO:0000313" key="1">
    <source>
        <dbReference type="EMBL" id="EEF26961.1"/>
    </source>
</evidence>
<feature type="non-terminal residue" evidence="1">
    <location>
        <position position="51"/>
    </location>
</feature>
<reference evidence="2" key="1">
    <citation type="journal article" date="2010" name="Nat. Biotechnol.">
        <title>Draft genome sequence of the oilseed species Ricinus communis.</title>
        <authorList>
            <person name="Chan A.P."/>
            <person name="Crabtree J."/>
            <person name="Zhao Q."/>
            <person name="Lorenzi H."/>
            <person name="Orvis J."/>
            <person name="Puiu D."/>
            <person name="Melake-Berhan A."/>
            <person name="Jones K.M."/>
            <person name="Redman J."/>
            <person name="Chen G."/>
            <person name="Cahoon E.B."/>
            <person name="Gedil M."/>
            <person name="Stanke M."/>
            <person name="Haas B.J."/>
            <person name="Wortman J.R."/>
            <person name="Fraser-Liggett C.M."/>
            <person name="Ravel J."/>
            <person name="Rabinowicz P.D."/>
        </authorList>
    </citation>
    <scope>NUCLEOTIDE SEQUENCE [LARGE SCALE GENOMIC DNA]</scope>
    <source>
        <strain evidence="2">cv. Hale</strain>
    </source>
</reference>
<keyword evidence="2" id="KW-1185">Reference proteome</keyword>
<evidence type="ECO:0000313" key="2">
    <source>
        <dbReference type="Proteomes" id="UP000008311"/>
    </source>
</evidence>
<dbReference type="InParanoid" id="B9TAZ9"/>
<protein>
    <submittedName>
        <fullName evidence="1">Uncharacterized protein</fullName>
    </submittedName>
</protein>
<proteinExistence type="predicted"/>
<accession>B9TAZ9</accession>
<organism evidence="1 2">
    <name type="scientific">Ricinus communis</name>
    <name type="common">Castor bean</name>
    <dbReference type="NCBI Taxonomy" id="3988"/>
    <lineage>
        <taxon>Eukaryota</taxon>
        <taxon>Viridiplantae</taxon>
        <taxon>Streptophyta</taxon>
        <taxon>Embryophyta</taxon>
        <taxon>Tracheophyta</taxon>
        <taxon>Spermatophyta</taxon>
        <taxon>Magnoliopsida</taxon>
        <taxon>eudicotyledons</taxon>
        <taxon>Gunneridae</taxon>
        <taxon>Pentapetalae</taxon>
        <taxon>rosids</taxon>
        <taxon>fabids</taxon>
        <taxon>Malpighiales</taxon>
        <taxon>Euphorbiaceae</taxon>
        <taxon>Acalyphoideae</taxon>
        <taxon>Acalypheae</taxon>
        <taxon>Ricinus</taxon>
    </lineage>
</organism>